<dbReference type="InterPro" id="IPR038592">
    <property type="entry name" value="CheD-like_sf"/>
</dbReference>
<dbReference type="HAMAP" id="MF_01440">
    <property type="entry name" value="CheD"/>
    <property type="match status" value="1"/>
</dbReference>
<dbReference type="EMBL" id="CP034464">
    <property type="protein sequence ID" value="AZP12636.1"/>
    <property type="molecule type" value="Genomic_DNA"/>
</dbReference>
<dbReference type="EC" id="3.5.1.44" evidence="3"/>
<keyword evidence="5" id="KW-1185">Reference proteome</keyword>
<dbReference type="InterPro" id="IPR011324">
    <property type="entry name" value="Cytotoxic_necrot_fac-like_cat"/>
</dbReference>
<dbReference type="OrthoDB" id="9807202at2"/>
<dbReference type="RefSeq" id="WP_126128015.1">
    <property type="nucleotide sequence ID" value="NZ_CP034464.1"/>
</dbReference>
<evidence type="ECO:0000313" key="4">
    <source>
        <dbReference type="EMBL" id="AZP12636.1"/>
    </source>
</evidence>
<dbReference type="Pfam" id="PF03975">
    <property type="entry name" value="CheD"/>
    <property type="match status" value="1"/>
</dbReference>
<accession>A0A3S9HKL0</accession>
<comment type="function">
    <text evidence="3">Probably deamidates glutamine residues to glutamate on methyl-accepting chemotaxis receptors (MCPs), playing an important role in chemotaxis.</text>
</comment>
<dbReference type="GO" id="GO:0050568">
    <property type="term" value="F:protein-glutamine glutaminase activity"/>
    <property type="evidence" value="ECO:0007669"/>
    <property type="project" value="UniProtKB-UniRule"/>
</dbReference>
<dbReference type="SUPFAM" id="SSF64438">
    <property type="entry name" value="CNF1/YfiH-like putative cysteine hydrolases"/>
    <property type="match status" value="1"/>
</dbReference>
<comment type="catalytic activity">
    <reaction evidence="3">
        <text>L-glutaminyl-[protein] + H2O = L-glutamyl-[protein] + NH4(+)</text>
        <dbReference type="Rhea" id="RHEA:16441"/>
        <dbReference type="Rhea" id="RHEA-COMP:10207"/>
        <dbReference type="Rhea" id="RHEA-COMP:10208"/>
        <dbReference type="ChEBI" id="CHEBI:15377"/>
        <dbReference type="ChEBI" id="CHEBI:28938"/>
        <dbReference type="ChEBI" id="CHEBI:29973"/>
        <dbReference type="ChEBI" id="CHEBI:30011"/>
        <dbReference type="EC" id="3.5.1.44"/>
    </reaction>
</comment>
<dbReference type="PANTHER" id="PTHR35147">
    <property type="entry name" value="CHEMORECEPTOR GLUTAMINE DEAMIDASE CHED-RELATED"/>
    <property type="match status" value="1"/>
</dbReference>
<evidence type="ECO:0000256" key="1">
    <source>
        <dbReference type="ARBA" id="ARBA00022500"/>
    </source>
</evidence>
<proteinExistence type="inferred from homology"/>
<evidence type="ECO:0000313" key="5">
    <source>
        <dbReference type="Proteomes" id="UP000275663"/>
    </source>
</evidence>
<dbReference type="GO" id="GO:0006935">
    <property type="term" value="P:chemotaxis"/>
    <property type="evidence" value="ECO:0007669"/>
    <property type="project" value="UniProtKB-UniRule"/>
</dbReference>
<protein>
    <recommendedName>
        <fullName evidence="3">Probable chemoreceptor glutamine deamidase CheD</fullName>
        <ecNumber evidence="3">3.5.1.44</ecNumber>
    </recommendedName>
</protein>
<evidence type="ECO:0000256" key="2">
    <source>
        <dbReference type="ARBA" id="ARBA00022801"/>
    </source>
</evidence>
<keyword evidence="1 3" id="KW-0145">Chemotaxis</keyword>
<reference evidence="4 5" key="1">
    <citation type="journal article" date="2011" name="Int. J. Syst. Evol. Microbiol.">
        <title>Description of Undibacterium oligocarboniphilum sp. nov., isolated from purified water, and Undibacterium pigrum strain CCUG 49012 as the type strain of Undibacterium parvum sp. nov., and emended descriptions of the genus Undibacterium and the species Undibacterium pigrum.</title>
        <authorList>
            <person name="Eder W."/>
            <person name="Wanner G."/>
            <person name="Ludwig W."/>
            <person name="Busse H.J."/>
            <person name="Ziemke-Kageler F."/>
            <person name="Lang E."/>
        </authorList>
    </citation>
    <scope>NUCLEOTIDE SEQUENCE [LARGE SCALE GENOMIC DNA]</scope>
    <source>
        <strain evidence="4 5">DSM 23061</strain>
    </source>
</reference>
<evidence type="ECO:0000256" key="3">
    <source>
        <dbReference type="HAMAP-Rule" id="MF_01440"/>
    </source>
</evidence>
<dbReference type="CDD" id="cd16352">
    <property type="entry name" value="CheD"/>
    <property type="match status" value="1"/>
</dbReference>
<dbReference type="Proteomes" id="UP000275663">
    <property type="component" value="Chromosome"/>
</dbReference>
<keyword evidence="2 3" id="KW-0378">Hydrolase</keyword>
<dbReference type="InterPro" id="IPR005659">
    <property type="entry name" value="Chemorcpt_Glu_NH3ase_CheD"/>
</dbReference>
<organism evidence="4 5">
    <name type="scientific">Undibacterium parvum</name>
    <dbReference type="NCBI Taxonomy" id="401471"/>
    <lineage>
        <taxon>Bacteria</taxon>
        <taxon>Pseudomonadati</taxon>
        <taxon>Pseudomonadota</taxon>
        <taxon>Betaproteobacteria</taxon>
        <taxon>Burkholderiales</taxon>
        <taxon>Oxalobacteraceae</taxon>
        <taxon>Undibacterium</taxon>
    </lineage>
</organism>
<dbReference type="KEGG" id="upv:EJN92_11865"/>
<sequence length="164" mass="18964">MDEPGFYIDIFLQPGEFYFGDRETRIRTILGSCVSITFWHPKKHIGGMCHYMLPKNKRAGHNAQLDGKYAEDTIHLFMHEIKKARTHPHDYEVKIFGGGNQFPTQDKRVFSVSDQNVEVGRHLLAQHGFKIKSEHMGGNGHRNIMFDVWSGDVWVKHVEKVMTP</sequence>
<name>A0A3S9HKL0_9BURK</name>
<comment type="similarity">
    <text evidence="3">Belongs to the CheD family.</text>
</comment>
<dbReference type="AlphaFoldDB" id="A0A3S9HKL0"/>
<dbReference type="Gene3D" id="3.30.1330.200">
    <property type="match status" value="1"/>
</dbReference>
<dbReference type="PANTHER" id="PTHR35147:SF3">
    <property type="entry name" value="CHEMORECEPTOR GLUTAMINE DEAMIDASE CHED 1-RELATED"/>
    <property type="match status" value="1"/>
</dbReference>
<gene>
    <name evidence="3" type="primary">cheD</name>
    <name evidence="4" type="ORF">EJN92_11865</name>
</gene>